<dbReference type="Proteomes" id="UP000236745">
    <property type="component" value="Unassembled WGS sequence"/>
</dbReference>
<dbReference type="Gene3D" id="3.30.2270.10">
    <property type="entry name" value="Folate-binding superfamily"/>
    <property type="match status" value="1"/>
</dbReference>
<dbReference type="GO" id="GO:0008115">
    <property type="term" value="F:sarcosine oxidase activity"/>
    <property type="evidence" value="ECO:0007669"/>
    <property type="project" value="InterPro"/>
</dbReference>
<dbReference type="RefSeq" id="WP_104003489.1">
    <property type="nucleotide sequence ID" value="NZ_FNVQ01000002.1"/>
</dbReference>
<protein>
    <submittedName>
        <fullName evidence="1">N-methylglutamate dehydrogenase subunit B</fullName>
    </submittedName>
</protein>
<sequence>MKLLDCPGIGKRPISEFDYVGAVRIPPSDADEATWADYVFNRDNAPGVMRERWYHRPTGRWFILERNTLTDEVVGLVDPADVRYKEPNYEVPA</sequence>
<evidence type="ECO:0000313" key="1">
    <source>
        <dbReference type="EMBL" id="SEG55692.1"/>
    </source>
</evidence>
<dbReference type="EMBL" id="FNVQ01000002">
    <property type="protein sequence ID" value="SEG55692.1"/>
    <property type="molecule type" value="Genomic_DNA"/>
</dbReference>
<reference evidence="1 2" key="1">
    <citation type="submission" date="2016-10" db="EMBL/GenBank/DDBJ databases">
        <authorList>
            <person name="de Groot N.N."/>
        </authorList>
    </citation>
    <scope>NUCLEOTIDE SEQUENCE [LARGE SCALE GENOMIC DNA]</scope>
    <source>
        <strain evidence="1 2">DSM 22012</strain>
    </source>
</reference>
<dbReference type="InterPro" id="IPR006279">
    <property type="entry name" value="SoxD"/>
</dbReference>
<dbReference type="OrthoDB" id="7159274at2"/>
<dbReference type="GO" id="GO:0046653">
    <property type="term" value="P:tetrahydrofolate metabolic process"/>
    <property type="evidence" value="ECO:0007669"/>
    <property type="project" value="InterPro"/>
</dbReference>
<gene>
    <name evidence="1" type="ORF">SAMN05444390_102398</name>
</gene>
<evidence type="ECO:0000313" key="2">
    <source>
        <dbReference type="Proteomes" id="UP000236745"/>
    </source>
</evidence>
<keyword evidence="2" id="KW-1185">Reference proteome</keyword>
<proteinExistence type="predicted"/>
<dbReference type="InterPro" id="IPR038561">
    <property type="entry name" value="SoxD_sf"/>
</dbReference>
<organism evidence="1 2">
    <name type="scientific">Marinobacterium lutimaris</name>
    <dbReference type="NCBI Taxonomy" id="568106"/>
    <lineage>
        <taxon>Bacteria</taxon>
        <taxon>Pseudomonadati</taxon>
        <taxon>Pseudomonadota</taxon>
        <taxon>Gammaproteobacteria</taxon>
        <taxon>Oceanospirillales</taxon>
        <taxon>Oceanospirillaceae</taxon>
        <taxon>Marinobacterium</taxon>
    </lineage>
</organism>
<dbReference type="Pfam" id="PF04267">
    <property type="entry name" value="SoxD"/>
    <property type="match status" value="1"/>
</dbReference>
<dbReference type="AlphaFoldDB" id="A0A1H6B501"/>
<accession>A0A1H6B501</accession>
<name>A0A1H6B501_9GAMM</name>